<reference evidence="2" key="2">
    <citation type="submission" date="2020-09" db="EMBL/GenBank/DDBJ databases">
        <authorList>
            <person name="Sun Q."/>
            <person name="Ohkuma M."/>
        </authorList>
    </citation>
    <scope>NUCLEOTIDE SEQUENCE</scope>
    <source>
        <strain evidence="2">JCM 1480</strain>
    </source>
</reference>
<reference evidence="2" key="1">
    <citation type="journal article" date="2014" name="Int. J. Syst. Evol. Microbiol.">
        <title>Complete genome sequence of Corynebacterium casei LMG S-19264T (=DSM 44701T), isolated from a smear-ripened cheese.</title>
        <authorList>
            <consortium name="US DOE Joint Genome Institute (JGI-PGF)"/>
            <person name="Walter F."/>
            <person name="Albersmeier A."/>
            <person name="Kalinowski J."/>
            <person name="Ruckert C."/>
        </authorList>
    </citation>
    <scope>NUCLEOTIDE SEQUENCE</scope>
    <source>
        <strain evidence="2">JCM 1480</strain>
    </source>
</reference>
<organism evidence="2 4">
    <name type="scientific">Curtobacterium luteum</name>
    <dbReference type="NCBI Taxonomy" id="33881"/>
    <lineage>
        <taxon>Bacteria</taxon>
        <taxon>Bacillati</taxon>
        <taxon>Actinomycetota</taxon>
        <taxon>Actinomycetes</taxon>
        <taxon>Micrococcales</taxon>
        <taxon>Microbacteriaceae</taxon>
        <taxon>Curtobacterium</taxon>
    </lineage>
</organism>
<keyword evidence="1" id="KW-0812">Transmembrane</keyword>
<reference evidence="3 5" key="3">
    <citation type="submission" date="2021-01" db="EMBL/GenBank/DDBJ databases">
        <title>Sequencing the genomes of 1000 actinobacteria strains.</title>
        <authorList>
            <person name="Klenk H.-P."/>
        </authorList>
    </citation>
    <scope>NUCLEOTIDE SEQUENCE [LARGE SCALE GENOMIC DNA]</scope>
    <source>
        <strain evidence="3 5">DSM 20542</strain>
    </source>
</reference>
<accession>A0A8H9GCN1</accession>
<sequence length="214" mass="22990">MGDMTAQATVRPRARTYDLVVRPRSALVRSTALSIVFSAVPLAVALVWVSFPFRLWALMASIVVLLAVVVGTAVVRLGTAYVGVDARAVDVHGVVTGNRRIPRDDIDRVLLVETFGASVERTVRELVAFASDGSHLFRMRADVWGDAGLDRVVDELGVTVSEAPRPISAREFARRFPSSRAWYERSRAVLVVGALAVLVVGGLLVVEAAGLLAA</sequence>
<dbReference type="Proteomes" id="UP000648535">
    <property type="component" value="Unassembled WGS sequence"/>
</dbReference>
<dbReference type="RefSeq" id="WP_175329434.1">
    <property type="nucleotide sequence ID" value="NZ_BMOI01000009.1"/>
</dbReference>
<feature type="transmembrane region" description="Helical" evidence="1">
    <location>
        <begin position="188"/>
        <end position="213"/>
    </location>
</feature>
<gene>
    <name evidence="2" type="ORF">GCM10009769_22430</name>
    <name evidence="3" type="ORF">JOE58_001416</name>
</gene>
<keyword evidence="1" id="KW-1133">Transmembrane helix</keyword>
<feature type="transmembrane region" description="Helical" evidence="1">
    <location>
        <begin position="32"/>
        <end position="49"/>
    </location>
</feature>
<proteinExistence type="predicted"/>
<evidence type="ECO:0000256" key="1">
    <source>
        <dbReference type="SAM" id="Phobius"/>
    </source>
</evidence>
<feature type="transmembrane region" description="Helical" evidence="1">
    <location>
        <begin position="55"/>
        <end position="77"/>
    </location>
</feature>
<evidence type="ECO:0000313" key="2">
    <source>
        <dbReference type="EMBL" id="GGL03737.1"/>
    </source>
</evidence>
<keyword evidence="5" id="KW-1185">Reference proteome</keyword>
<dbReference type="AlphaFoldDB" id="A0A8H9GCN1"/>
<evidence type="ECO:0000313" key="3">
    <source>
        <dbReference type="EMBL" id="MBM7802165.1"/>
    </source>
</evidence>
<name>A0A8H9GCN1_9MICO</name>
<protein>
    <submittedName>
        <fullName evidence="3">Integral membrane protein</fullName>
    </submittedName>
</protein>
<dbReference type="EMBL" id="BMOI01000009">
    <property type="protein sequence ID" value="GGL03737.1"/>
    <property type="molecule type" value="Genomic_DNA"/>
</dbReference>
<evidence type="ECO:0000313" key="5">
    <source>
        <dbReference type="Proteomes" id="UP000746584"/>
    </source>
</evidence>
<evidence type="ECO:0000313" key="4">
    <source>
        <dbReference type="Proteomes" id="UP000648535"/>
    </source>
</evidence>
<keyword evidence="1" id="KW-0472">Membrane</keyword>
<dbReference type="EMBL" id="JAFBCG010000001">
    <property type="protein sequence ID" value="MBM7802165.1"/>
    <property type="molecule type" value="Genomic_DNA"/>
</dbReference>
<dbReference type="Proteomes" id="UP000746584">
    <property type="component" value="Unassembled WGS sequence"/>
</dbReference>
<comment type="caution">
    <text evidence="2">The sequence shown here is derived from an EMBL/GenBank/DDBJ whole genome shotgun (WGS) entry which is preliminary data.</text>
</comment>